<dbReference type="AlphaFoldDB" id="A0A347TMQ8"/>
<evidence type="ECO:0000256" key="2">
    <source>
        <dbReference type="ARBA" id="ARBA00022723"/>
    </source>
</evidence>
<evidence type="ECO:0000256" key="5">
    <source>
        <dbReference type="SAM" id="Coils"/>
    </source>
</evidence>
<protein>
    <submittedName>
        <fullName evidence="7">Monoheme c-type cytochrome</fullName>
    </submittedName>
</protein>
<organism evidence="7 10">
    <name type="scientific">Malaciobacter marinus</name>
    <dbReference type="NCBI Taxonomy" id="505249"/>
    <lineage>
        <taxon>Bacteria</taxon>
        <taxon>Pseudomonadati</taxon>
        <taxon>Campylobacterota</taxon>
        <taxon>Epsilonproteobacteria</taxon>
        <taxon>Campylobacterales</taxon>
        <taxon>Arcobacteraceae</taxon>
        <taxon>Malaciobacter</taxon>
    </lineage>
</organism>
<keyword evidence="5" id="KW-0175">Coiled coil</keyword>
<dbReference type="KEGG" id="amar:AMRN_2174"/>
<name>A0A347TMQ8_9BACT</name>
<evidence type="ECO:0000256" key="1">
    <source>
        <dbReference type="ARBA" id="ARBA00022617"/>
    </source>
</evidence>
<gene>
    <name evidence="7" type="primary">nosC1</name>
    <name evidence="7" type="ORF">AMRN_2174</name>
    <name evidence="8" type="ORF">CPH92_07045</name>
</gene>
<accession>A0A347TMQ8</accession>
<dbReference type="GO" id="GO:0020037">
    <property type="term" value="F:heme binding"/>
    <property type="evidence" value="ECO:0007669"/>
    <property type="project" value="InterPro"/>
</dbReference>
<dbReference type="RefSeq" id="WP_099311035.1">
    <property type="nucleotide sequence ID" value="NZ_CP032101.1"/>
</dbReference>
<evidence type="ECO:0000313" key="7">
    <source>
        <dbReference type="EMBL" id="AXX87886.1"/>
    </source>
</evidence>
<evidence type="ECO:0000256" key="3">
    <source>
        <dbReference type="ARBA" id="ARBA00023004"/>
    </source>
</evidence>
<feature type="coiled-coil region" evidence="5">
    <location>
        <begin position="154"/>
        <end position="181"/>
    </location>
</feature>
<reference evidence="8" key="2">
    <citation type="submission" date="2017-09" db="EMBL/GenBank/DDBJ databases">
        <authorList>
            <person name="Perez-Cataluna A."/>
            <person name="Figueras M.J."/>
            <person name="Salas-Masso N."/>
        </authorList>
    </citation>
    <scope>NUCLEOTIDE SEQUENCE</scope>
    <source>
        <strain evidence="8">CECT 7727</strain>
    </source>
</reference>
<evidence type="ECO:0000256" key="4">
    <source>
        <dbReference type="PROSITE-ProRule" id="PRU00433"/>
    </source>
</evidence>
<dbReference type="SUPFAM" id="SSF46626">
    <property type="entry name" value="Cytochrome c"/>
    <property type="match status" value="1"/>
</dbReference>
<dbReference type="InterPro" id="IPR009056">
    <property type="entry name" value="Cyt_c-like_dom"/>
</dbReference>
<dbReference type="InterPro" id="IPR036909">
    <property type="entry name" value="Cyt_c-like_dom_sf"/>
</dbReference>
<dbReference type="Proteomes" id="UP000224740">
    <property type="component" value="Unassembled WGS sequence"/>
</dbReference>
<keyword evidence="2 4" id="KW-0479">Metal-binding</keyword>
<reference evidence="9" key="1">
    <citation type="submission" date="2017-09" db="EMBL/GenBank/DDBJ databases">
        <title>Arcobacter canalis sp. nov., a new species isolated from a water canal contaminated with urban sewage.</title>
        <authorList>
            <person name="Perez-Cataluna A."/>
            <person name="Salas-Masso N."/>
            <person name="Figueras M.J."/>
        </authorList>
    </citation>
    <scope>NUCLEOTIDE SEQUENCE [LARGE SCALE GENOMIC DNA]</scope>
    <source>
        <strain evidence="9">CECT 7727</strain>
    </source>
</reference>
<evidence type="ECO:0000259" key="6">
    <source>
        <dbReference type="PROSITE" id="PS51007"/>
    </source>
</evidence>
<dbReference type="PROSITE" id="PS51257">
    <property type="entry name" value="PROKAR_LIPOPROTEIN"/>
    <property type="match status" value="1"/>
</dbReference>
<dbReference type="GO" id="GO:0009055">
    <property type="term" value="F:electron transfer activity"/>
    <property type="evidence" value="ECO:0007669"/>
    <property type="project" value="InterPro"/>
</dbReference>
<dbReference type="EMBL" id="CP032101">
    <property type="protein sequence ID" value="AXX87886.1"/>
    <property type="molecule type" value="Genomic_DNA"/>
</dbReference>
<dbReference type="Proteomes" id="UP000264693">
    <property type="component" value="Chromosome"/>
</dbReference>
<evidence type="ECO:0000313" key="9">
    <source>
        <dbReference type="Proteomes" id="UP000224740"/>
    </source>
</evidence>
<proteinExistence type="predicted"/>
<reference evidence="7 10" key="3">
    <citation type="submission" date="2018-08" db="EMBL/GenBank/DDBJ databases">
        <title>Complete genome of the Arcobacter marinus type strain JCM 15502.</title>
        <authorList>
            <person name="Miller W.G."/>
            <person name="Yee E."/>
            <person name="Huynh S."/>
            <person name="Parker C.T."/>
        </authorList>
    </citation>
    <scope>NUCLEOTIDE SEQUENCE [LARGE SCALE GENOMIC DNA]</scope>
    <source>
        <strain evidence="7 10">JCM 15502</strain>
    </source>
</reference>
<evidence type="ECO:0000313" key="10">
    <source>
        <dbReference type="Proteomes" id="UP000264693"/>
    </source>
</evidence>
<keyword evidence="1 4" id="KW-0349">Heme</keyword>
<dbReference type="PROSITE" id="PS51007">
    <property type="entry name" value="CYTC"/>
    <property type="match status" value="1"/>
</dbReference>
<keyword evidence="9" id="KW-1185">Reference proteome</keyword>
<sequence>MKKVLLIFSTILIIFTGCEDKKDIDDKKIKNNNTPKIKIIEGKDKIKNENPFITYDLDGNKKIKVSPDGVETDLTKEIGALSTIRNSYENLNNRILAKTLSKNYIVKCSACHDDYANGVIGPSLIQKSEKEITNMIKAYKNKTKVNELMKYLVSQMDDEEIKSLAKEISNLNKEVQRQKNEN</sequence>
<keyword evidence="3 4" id="KW-0408">Iron</keyword>
<dbReference type="GO" id="GO:0046872">
    <property type="term" value="F:metal ion binding"/>
    <property type="evidence" value="ECO:0007669"/>
    <property type="project" value="UniProtKB-KW"/>
</dbReference>
<feature type="domain" description="Cytochrome c" evidence="6">
    <location>
        <begin position="95"/>
        <end position="172"/>
    </location>
</feature>
<evidence type="ECO:0000313" key="8">
    <source>
        <dbReference type="EMBL" id="PHO15409.1"/>
    </source>
</evidence>
<dbReference type="Gene3D" id="1.10.760.10">
    <property type="entry name" value="Cytochrome c-like domain"/>
    <property type="match status" value="1"/>
</dbReference>
<dbReference type="EMBL" id="NXAO01000028">
    <property type="protein sequence ID" value="PHO15409.1"/>
    <property type="molecule type" value="Genomic_DNA"/>
</dbReference>